<comment type="caution">
    <text evidence="2">The sequence shown here is derived from an EMBL/GenBank/DDBJ whole genome shotgun (WGS) entry which is preliminary data.</text>
</comment>
<dbReference type="AlphaFoldDB" id="A0A4Z0W2U3"/>
<organism evidence="2 3">
    <name type="scientific">Natronospirillum operosum</name>
    <dbReference type="NCBI Taxonomy" id="2759953"/>
    <lineage>
        <taxon>Bacteria</taxon>
        <taxon>Pseudomonadati</taxon>
        <taxon>Pseudomonadota</taxon>
        <taxon>Gammaproteobacteria</taxon>
        <taxon>Oceanospirillales</taxon>
        <taxon>Natronospirillaceae</taxon>
        <taxon>Natronospirillum</taxon>
    </lineage>
</organism>
<dbReference type="InterPro" id="IPR002931">
    <property type="entry name" value="Transglutaminase-like"/>
</dbReference>
<sequence>MRLTLYLALAAVLAIASIVMFSDTTRMEDLRTPDLAFVIELNPDRAPNSYLLPGEWFTPSRVLGLVGTPVYVDILTKYDFHEPELDFALSSLDLSGHDSLFIICLPEGFYAISDSGFEDCQPYSPEKSELIITDGNFSFELHAQQIWGDWEHHIYNSTDNVRHVVEEIEKEAAGDDAHYIRAAYEWVQGNLNYTNEIDYQTPVPAIAEILDHRTTDCKGYSALLATLLKARRIESQLVLVRTQEESTVTSDYLLDGYDHTVLYLPDYDAYLDPTVPSSRPEELYVSRHRTTGFNLTLGVTVDLPEQR</sequence>
<dbReference type="EMBL" id="SRMF01000025">
    <property type="protein sequence ID" value="TGG89373.1"/>
    <property type="molecule type" value="Genomic_DNA"/>
</dbReference>
<evidence type="ECO:0000259" key="1">
    <source>
        <dbReference type="Pfam" id="PF01841"/>
    </source>
</evidence>
<dbReference type="Pfam" id="PF01841">
    <property type="entry name" value="Transglut_core"/>
    <property type="match status" value="1"/>
</dbReference>
<dbReference type="RefSeq" id="WP_135485114.1">
    <property type="nucleotide sequence ID" value="NZ_SRMF01000025.1"/>
</dbReference>
<dbReference type="Proteomes" id="UP000297475">
    <property type="component" value="Unassembled WGS sequence"/>
</dbReference>
<dbReference type="OrthoDB" id="103430at2"/>
<feature type="domain" description="Transglutaminase-like" evidence="1">
    <location>
        <begin position="172"/>
        <end position="250"/>
    </location>
</feature>
<accession>A0A4Z0W2U3</accession>
<evidence type="ECO:0000313" key="3">
    <source>
        <dbReference type="Proteomes" id="UP000297475"/>
    </source>
</evidence>
<proteinExistence type="predicted"/>
<gene>
    <name evidence="2" type="ORF">E4656_20100</name>
</gene>
<name>A0A4Z0W2U3_9GAMM</name>
<evidence type="ECO:0000313" key="2">
    <source>
        <dbReference type="EMBL" id="TGG89373.1"/>
    </source>
</evidence>
<reference evidence="2 3" key="1">
    <citation type="submission" date="2019-04" db="EMBL/GenBank/DDBJ databases">
        <title>Natronospirillum operosus gen. nov., sp. nov., a haloalkaliphilic satellite isolated from decaying biomass of laboratory culture of cyanobacterium Geitlerinema sp. and proposal of Natronospirillaceae fam. nov. and Saccharospirillaceae fam. nov.</title>
        <authorList>
            <person name="Kevbrin V."/>
            <person name="Boltyanskaya Y."/>
            <person name="Koziaeva V."/>
            <person name="Grouzdev D.S."/>
            <person name="Park M."/>
            <person name="Cho J."/>
        </authorList>
    </citation>
    <scope>NUCLEOTIDE SEQUENCE [LARGE SCALE GENOMIC DNA]</scope>
    <source>
        <strain evidence="2 3">G-116</strain>
    </source>
</reference>
<dbReference type="InterPro" id="IPR038765">
    <property type="entry name" value="Papain-like_cys_pep_sf"/>
</dbReference>
<dbReference type="Gene3D" id="3.10.620.30">
    <property type="match status" value="1"/>
</dbReference>
<dbReference type="SUPFAM" id="SSF54001">
    <property type="entry name" value="Cysteine proteinases"/>
    <property type="match status" value="1"/>
</dbReference>
<keyword evidence="3" id="KW-1185">Reference proteome</keyword>
<protein>
    <submittedName>
        <fullName evidence="2">Transglutaminase domain-containing protein</fullName>
    </submittedName>
</protein>